<organism evidence="1 2">
    <name type="scientific">Deinococcus malanensis</name>
    <dbReference type="NCBI Taxonomy" id="1706855"/>
    <lineage>
        <taxon>Bacteria</taxon>
        <taxon>Thermotogati</taxon>
        <taxon>Deinococcota</taxon>
        <taxon>Deinococci</taxon>
        <taxon>Deinococcales</taxon>
        <taxon>Deinococcaceae</taxon>
        <taxon>Deinococcus</taxon>
    </lineage>
</organism>
<reference evidence="2" key="1">
    <citation type="journal article" date="2019" name="Int. J. Syst. Evol. Microbiol.">
        <title>The Global Catalogue of Microorganisms (GCM) 10K type strain sequencing project: providing services to taxonomists for standard genome sequencing and annotation.</title>
        <authorList>
            <consortium name="The Broad Institute Genomics Platform"/>
            <consortium name="The Broad Institute Genome Sequencing Center for Infectious Disease"/>
            <person name="Wu L."/>
            <person name="Ma J."/>
        </authorList>
    </citation>
    <scope>NUCLEOTIDE SEQUENCE [LARGE SCALE GENOMIC DNA]</scope>
    <source>
        <strain evidence="2">JCM 30331</strain>
    </source>
</reference>
<dbReference type="RefSeq" id="WP_189003606.1">
    <property type="nucleotide sequence ID" value="NZ_BMPP01000001.1"/>
</dbReference>
<dbReference type="EMBL" id="BMPP01000001">
    <property type="protein sequence ID" value="GGK11986.1"/>
    <property type="molecule type" value="Genomic_DNA"/>
</dbReference>
<keyword evidence="2" id="KW-1185">Reference proteome</keyword>
<gene>
    <name evidence="1" type="ORF">GCM10008955_01530</name>
</gene>
<protein>
    <submittedName>
        <fullName evidence="1">Uncharacterized protein</fullName>
    </submittedName>
</protein>
<proteinExistence type="predicted"/>
<dbReference type="Proteomes" id="UP000647587">
    <property type="component" value="Unassembled WGS sequence"/>
</dbReference>
<sequence>MNRPEVVVVFWPSHAQLVVFDPEASPCPDEAALWAFPGETGNLLSVRRTLLSVGLPDDGEVNVTLRAHTTEPGTPHGTWSVMAKTTFLAASGVVGVGDVVSFEPVVTVEVPPGPLRVRVAGDLNDDLPRFQLSG</sequence>
<evidence type="ECO:0000313" key="2">
    <source>
        <dbReference type="Proteomes" id="UP000647587"/>
    </source>
</evidence>
<name>A0ABQ2EGT6_9DEIO</name>
<comment type="caution">
    <text evidence="1">The sequence shown here is derived from an EMBL/GenBank/DDBJ whole genome shotgun (WGS) entry which is preliminary data.</text>
</comment>
<evidence type="ECO:0000313" key="1">
    <source>
        <dbReference type="EMBL" id="GGK11986.1"/>
    </source>
</evidence>
<accession>A0ABQ2EGT6</accession>